<sequence>MKIITLFLAVACIVAAAVAAPDNYNAQGVANSGYWKQGGK</sequence>
<evidence type="ECO:0000313" key="3">
    <source>
        <dbReference type="Proteomes" id="UP000037069"/>
    </source>
</evidence>
<proteinExistence type="predicted"/>
<name>A0A0L0C9N1_LUCCU</name>
<gene>
    <name evidence="2" type="ORF">FF38_13620</name>
</gene>
<protein>
    <submittedName>
        <fullName evidence="2">Uncharacterized protein</fullName>
    </submittedName>
</protein>
<comment type="caution">
    <text evidence="2">The sequence shown here is derived from an EMBL/GenBank/DDBJ whole genome shotgun (WGS) entry which is preliminary data.</text>
</comment>
<keyword evidence="3" id="KW-1185">Reference proteome</keyword>
<keyword evidence="1" id="KW-0732">Signal</keyword>
<feature type="signal peptide" evidence="1">
    <location>
        <begin position="1"/>
        <end position="19"/>
    </location>
</feature>
<reference evidence="2 3" key="1">
    <citation type="journal article" date="2015" name="Nat. Commun.">
        <title>Lucilia cuprina genome unlocks parasitic fly biology to underpin future interventions.</title>
        <authorList>
            <person name="Anstead C.A."/>
            <person name="Korhonen P.K."/>
            <person name="Young N.D."/>
            <person name="Hall R.S."/>
            <person name="Jex A.R."/>
            <person name="Murali S.C."/>
            <person name="Hughes D.S."/>
            <person name="Lee S.F."/>
            <person name="Perry T."/>
            <person name="Stroehlein A.J."/>
            <person name="Ansell B.R."/>
            <person name="Breugelmans B."/>
            <person name="Hofmann A."/>
            <person name="Qu J."/>
            <person name="Dugan S."/>
            <person name="Lee S.L."/>
            <person name="Chao H."/>
            <person name="Dinh H."/>
            <person name="Han Y."/>
            <person name="Doddapaneni H.V."/>
            <person name="Worley K.C."/>
            <person name="Muzny D.M."/>
            <person name="Ioannidis P."/>
            <person name="Waterhouse R.M."/>
            <person name="Zdobnov E.M."/>
            <person name="James P.J."/>
            <person name="Bagnall N.H."/>
            <person name="Kotze A.C."/>
            <person name="Gibbs R.A."/>
            <person name="Richards S."/>
            <person name="Batterham P."/>
            <person name="Gasser R.B."/>
        </authorList>
    </citation>
    <scope>NUCLEOTIDE SEQUENCE [LARGE SCALE GENOMIC DNA]</scope>
    <source>
        <strain evidence="2 3">LS</strain>
        <tissue evidence="2">Full body</tissue>
    </source>
</reference>
<evidence type="ECO:0000256" key="1">
    <source>
        <dbReference type="SAM" id="SignalP"/>
    </source>
</evidence>
<dbReference type="EMBL" id="JRES01000685">
    <property type="protein sequence ID" value="KNC29143.1"/>
    <property type="molecule type" value="Genomic_DNA"/>
</dbReference>
<accession>A0A0L0C9N1</accession>
<dbReference type="Proteomes" id="UP000037069">
    <property type="component" value="Unassembled WGS sequence"/>
</dbReference>
<dbReference type="AlphaFoldDB" id="A0A0L0C9N1"/>
<organism evidence="2 3">
    <name type="scientific">Lucilia cuprina</name>
    <name type="common">Green bottle fly</name>
    <name type="synonym">Australian sheep blowfly</name>
    <dbReference type="NCBI Taxonomy" id="7375"/>
    <lineage>
        <taxon>Eukaryota</taxon>
        <taxon>Metazoa</taxon>
        <taxon>Ecdysozoa</taxon>
        <taxon>Arthropoda</taxon>
        <taxon>Hexapoda</taxon>
        <taxon>Insecta</taxon>
        <taxon>Pterygota</taxon>
        <taxon>Neoptera</taxon>
        <taxon>Endopterygota</taxon>
        <taxon>Diptera</taxon>
        <taxon>Brachycera</taxon>
        <taxon>Muscomorpha</taxon>
        <taxon>Oestroidea</taxon>
        <taxon>Calliphoridae</taxon>
        <taxon>Luciliinae</taxon>
        <taxon>Lucilia</taxon>
    </lineage>
</organism>
<feature type="chain" id="PRO_5005536007" evidence="1">
    <location>
        <begin position="20"/>
        <end position="40"/>
    </location>
</feature>
<evidence type="ECO:0000313" key="2">
    <source>
        <dbReference type="EMBL" id="KNC29143.1"/>
    </source>
</evidence>